<feature type="non-terminal residue" evidence="2">
    <location>
        <position position="1"/>
    </location>
</feature>
<reference evidence="2 3" key="1">
    <citation type="journal article" date="2023" name="Plants (Basel)">
        <title>Bridging the Gap: Combining Genomics and Transcriptomics Approaches to Understand Stylosanthes scabra, an Orphan Legume from the Brazilian Caatinga.</title>
        <authorList>
            <person name="Ferreira-Neto J.R.C."/>
            <person name="da Silva M.D."/>
            <person name="Binneck E."/>
            <person name="de Melo N.F."/>
            <person name="da Silva R.H."/>
            <person name="de Melo A.L.T.M."/>
            <person name="Pandolfi V."/>
            <person name="Bustamante F.O."/>
            <person name="Brasileiro-Vidal A.C."/>
            <person name="Benko-Iseppon A.M."/>
        </authorList>
    </citation>
    <scope>NUCLEOTIDE SEQUENCE [LARGE SCALE GENOMIC DNA]</scope>
    <source>
        <tissue evidence="2">Leaves</tissue>
    </source>
</reference>
<accession>A0ABU6ZWI3</accession>
<evidence type="ECO:0000256" key="1">
    <source>
        <dbReference type="SAM" id="MobiDB-lite"/>
    </source>
</evidence>
<gene>
    <name evidence="2" type="ORF">PIB30_102366</name>
</gene>
<evidence type="ECO:0000313" key="3">
    <source>
        <dbReference type="Proteomes" id="UP001341840"/>
    </source>
</evidence>
<sequence length="89" mass="10132">HRNQKNNFQNCPPYQPFSRPPFQPPCPQQPPIVPAAPQPKPLQTTSFEAVLEKLTLTTASFVQTINNFIEEARANFRNQESAIKNLETQ</sequence>
<comment type="caution">
    <text evidence="2">The sequence shown here is derived from an EMBL/GenBank/DDBJ whole genome shotgun (WGS) entry which is preliminary data.</text>
</comment>
<organism evidence="2 3">
    <name type="scientific">Stylosanthes scabra</name>
    <dbReference type="NCBI Taxonomy" id="79078"/>
    <lineage>
        <taxon>Eukaryota</taxon>
        <taxon>Viridiplantae</taxon>
        <taxon>Streptophyta</taxon>
        <taxon>Embryophyta</taxon>
        <taxon>Tracheophyta</taxon>
        <taxon>Spermatophyta</taxon>
        <taxon>Magnoliopsida</taxon>
        <taxon>eudicotyledons</taxon>
        <taxon>Gunneridae</taxon>
        <taxon>Pentapetalae</taxon>
        <taxon>rosids</taxon>
        <taxon>fabids</taxon>
        <taxon>Fabales</taxon>
        <taxon>Fabaceae</taxon>
        <taxon>Papilionoideae</taxon>
        <taxon>50 kb inversion clade</taxon>
        <taxon>dalbergioids sensu lato</taxon>
        <taxon>Dalbergieae</taxon>
        <taxon>Pterocarpus clade</taxon>
        <taxon>Stylosanthes</taxon>
    </lineage>
</organism>
<feature type="region of interest" description="Disordered" evidence="1">
    <location>
        <begin position="1"/>
        <end position="40"/>
    </location>
</feature>
<protein>
    <submittedName>
        <fullName evidence="2">Uncharacterized protein</fullName>
    </submittedName>
</protein>
<feature type="compositionally biased region" description="Pro residues" evidence="1">
    <location>
        <begin position="13"/>
        <end position="40"/>
    </location>
</feature>
<evidence type="ECO:0000313" key="2">
    <source>
        <dbReference type="EMBL" id="MED6226311.1"/>
    </source>
</evidence>
<keyword evidence="3" id="KW-1185">Reference proteome</keyword>
<proteinExistence type="predicted"/>
<feature type="non-terminal residue" evidence="2">
    <location>
        <position position="89"/>
    </location>
</feature>
<dbReference type="Proteomes" id="UP001341840">
    <property type="component" value="Unassembled WGS sequence"/>
</dbReference>
<name>A0ABU6ZWI3_9FABA</name>
<dbReference type="EMBL" id="JASCZI010275003">
    <property type="protein sequence ID" value="MED6226311.1"/>
    <property type="molecule type" value="Genomic_DNA"/>
</dbReference>
<feature type="compositionally biased region" description="Polar residues" evidence="1">
    <location>
        <begin position="1"/>
        <end position="10"/>
    </location>
</feature>